<evidence type="ECO:0000313" key="16">
    <source>
        <dbReference type="Proteomes" id="UP001605036"/>
    </source>
</evidence>
<keyword evidence="6" id="KW-0132">Cell division</keyword>
<dbReference type="Proteomes" id="UP001605036">
    <property type="component" value="Unassembled WGS sequence"/>
</dbReference>
<keyword evidence="11" id="KW-0131">Cell cycle</keyword>
<evidence type="ECO:0000256" key="9">
    <source>
        <dbReference type="ARBA" id="ARBA00022838"/>
    </source>
</evidence>
<keyword evidence="9" id="KW-0995">Kinetochore</keyword>
<evidence type="ECO:0000256" key="3">
    <source>
        <dbReference type="ARBA" id="ARBA00010684"/>
    </source>
</evidence>
<dbReference type="PANTHER" id="PTHR32017:SF3">
    <property type="entry name" value="SPINDLE AND KINETOCHORE-ASSOCIATED PROTEIN 2"/>
    <property type="match status" value="1"/>
</dbReference>
<evidence type="ECO:0000256" key="11">
    <source>
        <dbReference type="ARBA" id="ARBA00023306"/>
    </source>
</evidence>
<comment type="subcellular location">
    <subcellularLocation>
        <location evidence="2">Chromosome</location>
        <location evidence="2">Centromere</location>
        <location evidence="2">Kinetochore</location>
    </subcellularLocation>
    <subcellularLocation>
        <location evidence="1">Cytoplasm</location>
        <location evidence="1">Cytoskeleton</location>
        <location evidence="1">Spindle</location>
    </subcellularLocation>
</comment>
<evidence type="ECO:0000256" key="10">
    <source>
        <dbReference type="ARBA" id="ARBA00023212"/>
    </source>
</evidence>
<evidence type="ECO:0000256" key="13">
    <source>
        <dbReference type="ARBA" id="ARBA00029651"/>
    </source>
</evidence>
<dbReference type="InterPro" id="IPR042091">
    <property type="entry name" value="Ska2_N"/>
</dbReference>
<comment type="caution">
    <text evidence="15">The sequence shown here is derived from an EMBL/GenBank/DDBJ whole genome shotgun (WGS) entry which is preliminary data.</text>
</comment>
<dbReference type="AlphaFoldDB" id="A0ABD1Y6N3"/>
<protein>
    <recommendedName>
        <fullName evidence="13">Protein FAM33A</fullName>
    </recommendedName>
</protein>
<evidence type="ECO:0000256" key="5">
    <source>
        <dbReference type="ARBA" id="ARBA00022490"/>
    </source>
</evidence>
<evidence type="ECO:0000256" key="4">
    <source>
        <dbReference type="ARBA" id="ARBA00022454"/>
    </source>
</evidence>
<dbReference type="Pfam" id="PF16740">
    <property type="entry name" value="SKA2"/>
    <property type="match status" value="1"/>
</dbReference>
<evidence type="ECO:0000259" key="14">
    <source>
        <dbReference type="Pfam" id="PF16740"/>
    </source>
</evidence>
<dbReference type="EMBL" id="JBHFFA010000006">
    <property type="protein sequence ID" value="KAL2622423.1"/>
    <property type="molecule type" value="Genomic_DNA"/>
</dbReference>
<feature type="domain" description="Ska2 N-terminal" evidence="14">
    <location>
        <begin position="18"/>
        <end position="125"/>
    </location>
</feature>
<name>A0ABD1Y6N3_9MARC</name>
<proteinExistence type="inferred from homology"/>
<evidence type="ECO:0000313" key="15">
    <source>
        <dbReference type="EMBL" id="KAL2622423.1"/>
    </source>
</evidence>
<dbReference type="Gene3D" id="6.10.250.1380">
    <property type="match status" value="1"/>
</dbReference>
<dbReference type="GO" id="GO:0051301">
    <property type="term" value="P:cell division"/>
    <property type="evidence" value="ECO:0007669"/>
    <property type="project" value="UniProtKB-KW"/>
</dbReference>
<evidence type="ECO:0000256" key="6">
    <source>
        <dbReference type="ARBA" id="ARBA00022618"/>
    </source>
</evidence>
<evidence type="ECO:0000256" key="7">
    <source>
        <dbReference type="ARBA" id="ARBA00022701"/>
    </source>
</evidence>
<keyword evidence="10" id="KW-0206">Cytoskeleton</keyword>
<dbReference type="PANTHER" id="PTHR32017">
    <property type="entry name" value="SPINDLE AND KINETOCHORE-ASSOCIATED PROTEIN 2"/>
    <property type="match status" value="1"/>
</dbReference>
<organism evidence="15 16">
    <name type="scientific">Riccia fluitans</name>
    <dbReference type="NCBI Taxonomy" id="41844"/>
    <lineage>
        <taxon>Eukaryota</taxon>
        <taxon>Viridiplantae</taxon>
        <taxon>Streptophyta</taxon>
        <taxon>Embryophyta</taxon>
        <taxon>Marchantiophyta</taxon>
        <taxon>Marchantiopsida</taxon>
        <taxon>Marchantiidae</taxon>
        <taxon>Marchantiales</taxon>
        <taxon>Ricciaceae</taxon>
        <taxon>Riccia</taxon>
    </lineage>
</organism>
<comment type="similarity">
    <text evidence="3">Belongs to the SKA2 family.</text>
</comment>
<evidence type="ECO:0000256" key="12">
    <source>
        <dbReference type="ARBA" id="ARBA00023328"/>
    </source>
</evidence>
<evidence type="ECO:0000256" key="2">
    <source>
        <dbReference type="ARBA" id="ARBA00004629"/>
    </source>
</evidence>
<keyword evidence="4" id="KW-0158">Chromosome</keyword>
<dbReference type="GO" id="GO:0005819">
    <property type="term" value="C:spindle"/>
    <property type="evidence" value="ECO:0007669"/>
    <property type="project" value="UniProtKB-SubCell"/>
</dbReference>
<dbReference type="InterPro" id="IPR026762">
    <property type="entry name" value="Ska2"/>
</dbReference>
<keyword evidence="5" id="KW-0963">Cytoplasm</keyword>
<keyword evidence="12" id="KW-0137">Centromere</keyword>
<accession>A0ABD1Y6N3</accession>
<dbReference type="GO" id="GO:0005874">
    <property type="term" value="C:microtubule"/>
    <property type="evidence" value="ECO:0007669"/>
    <property type="project" value="UniProtKB-KW"/>
</dbReference>
<dbReference type="GO" id="GO:0000776">
    <property type="term" value="C:kinetochore"/>
    <property type="evidence" value="ECO:0007669"/>
    <property type="project" value="UniProtKB-KW"/>
</dbReference>
<reference evidence="15 16" key="1">
    <citation type="submission" date="2024-09" db="EMBL/GenBank/DDBJ databases">
        <title>Chromosome-scale assembly of Riccia fluitans.</title>
        <authorList>
            <person name="Paukszto L."/>
            <person name="Sawicki J."/>
            <person name="Karawczyk K."/>
            <person name="Piernik-Szablinska J."/>
            <person name="Szczecinska M."/>
            <person name="Mazdziarz M."/>
        </authorList>
    </citation>
    <scope>NUCLEOTIDE SEQUENCE [LARGE SCALE GENOMIC DNA]</scope>
    <source>
        <strain evidence="15">Rf_01</strain>
        <tissue evidence="15">Aerial parts of the thallus</tissue>
    </source>
</reference>
<evidence type="ECO:0000256" key="8">
    <source>
        <dbReference type="ARBA" id="ARBA00022776"/>
    </source>
</evidence>
<sequence length="166" mass="18467">MNKGLVSMDVEEEKKRAENAVNTLESLFLKASAGLEFIGLTLASQMNSAYPKQRSPYIILDRIKKLEAELTEVSNKSQQVVKAEQDLIISAKKALVQNRSLVRRMQVRAGLSVPSDSEDAVYEEVKEELKKWNQNSQLRNAIMSGSHVMATDQLNATLSKATLFGP</sequence>
<keyword evidence="16" id="KW-1185">Reference proteome</keyword>
<gene>
    <name evidence="15" type="ORF">R1flu_002628</name>
</gene>
<keyword evidence="8" id="KW-0498">Mitosis</keyword>
<evidence type="ECO:0000256" key="1">
    <source>
        <dbReference type="ARBA" id="ARBA00004186"/>
    </source>
</evidence>
<keyword evidence="7" id="KW-0493">Microtubule</keyword>